<comment type="caution">
    <text evidence="1">The sequence shown here is derived from an EMBL/GenBank/DDBJ whole genome shotgun (WGS) entry which is preliminary data.</text>
</comment>
<evidence type="ECO:0000313" key="1">
    <source>
        <dbReference type="EMBL" id="KAK4292904.1"/>
    </source>
</evidence>
<dbReference type="Proteomes" id="UP001292094">
    <property type="component" value="Unassembled WGS sequence"/>
</dbReference>
<sequence>MAQHTSEGRESHYSHITCFSTLYVWRERVTLQSHHLLLNTLLTSLASQHSTSGGRESHYSHITCFSTLYIWSETVTLQSHHLLLNTLRLEGESHITVTSLASRHSTSGGRESHYSHITCFSTLYIWSETVTLQSHHLLLDTLRLEGESHITVTSLASRHSTSGVRQSHYSHITCFSTLYVWRERVTLQSHHLLLDTLHLE</sequence>
<name>A0AAE1NPI5_9EUCA</name>
<organism evidence="1 2">
    <name type="scientific">Petrolisthes manimaculis</name>
    <dbReference type="NCBI Taxonomy" id="1843537"/>
    <lineage>
        <taxon>Eukaryota</taxon>
        <taxon>Metazoa</taxon>
        <taxon>Ecdysozoa</taxon>
        <taxon>Arthropoda</taxon>
        <taxon>Crustacea</taxon>
        <taxon>Multicrustacea</taxon>
        <taxon>Malacostraca</taxon>
        <taxon>Eumalacostraca</taxon>
        <taxon>Eucarida</taxon>
        <taxon>Decapoda</taxon>
        <taxon>Pleocyemata</taxon>
        <taxon>Anomura</taxon>
        <taxon>Galatheoidea</taxon>
        <taxon>Porcellanidae</taxon>
        <taxon>Petrolisthes</taxon>
    </lineage>
</organism>
<accession>A0AAE1NPI5</accession>
<proteinExistence type="predicted"/>
<dbReference type="EMBL" id="JAWZYT010004686">
    <property type="protein sequence ID" value="KAK4292904.1"/>
    <property type="molecule type" value="Genomic_DNA"/>
</dbReference>
<evidence type="ECO:0000313" key="2">
    <source>
        <dbReference type="Proteomes" id="UP001292094"/>
    </source>
</evidence>
<keyword evidence="2" id="KW-1185">Reference proteome</keyword>
<protein>
    <submittedName>
        <fullName evidence="1">Uncharacterized protein</fullName>
    </submittedName>
</protein>
<reference evidence="1" key="1">
    <citation type="submission" date="2023-11" db="EMBL/GenBank/DDBJ databases">
        <title>Genome assemblies of two species of porcelain crab, Petrolisthes cinctipes and Petrolisthes manimaculis (Anomura: Porcellanidae).</title>
        <authorList>
            <person name="Angst P."/>
        </authorList>
    </citation>
    <scope>NUCLEOTIDE SEQUENCE</scope>
    <source>
        <strain evidence="1">PB745_02</strain>
        <tissue evidence="1">Gill</tissue>
    </source>
</reference>
<gene>
    <name evidence="1" type="ORF">Pmani_034358</name>
</gene>
<dbReference type="AlphaFoldDB" id="A0AAE1NPI5"/>